<feature type="region of interest" description="Disordered" evidence="1">
    <location>
        <begin position="1264"/>
        <end position="1316"/>
    </location>
</feature>
<feature type="region of interest" description="Disordered" evidence="1">
    <location>
        <begin position="620"/>
        <end position="679"/>
    </location>
</feature>
<feature type="compositionally biased region" description="Low complexity" evidence="1">
    <location>
        <begin position="975"/>
        <end position="1009"/>
    </location>
</feature>
<feature type="region of interest" description="Disordered" evidence="1">
    <location>
        <begin position="1797"/>
        <end position="1825"/>
    </location>
</feature>
<feature type="compositionally biased region" description="Low complexity" evidence="1">
    <location>
        <begin position="330"/>
        <end position="339"/>
    </location>
</feature>
<feature type="compositionally biased region" description="Polar residues" evidence="1">
    <location>
        <begin position="445"/>
        <end position="454"/>
    </location>
</feature>
<feature type="region of interest" description="Disordered" evidence="1">
    <location>
        <begin position="146"/>
        <end position="190"/>
    </location>
</feature>
<feature type="region of interest" description="Disordered" evidence="1">
    <location>
        <begin position="1470"/>
        <end position="1492"/>
    </location>
</feature>
<dbReference type="PANTHER" id="PTHR48125:SF10">
    <property type="entry name" value="OS12G0136300 PROTEIN"/>
    <property type="match status" value="1"/>
</dbReference>
<feature type="region of interest" description="Disordered" evidence="1">
    <location>
        <begin position="1895"/>
        <end position="1918"/>
    </location>
</feature>
<protein>
    <submittedName>
        <fullName evidence="2">Uncharacterized protein</fullName>
    </submittedName>
</protein>
<feature type="compositionally biased region" description="Polar residues" evidence="1">
    <location>
        <begin position="340"/>
        <end position="349"/>
    </location>
</feature>
<feature type="region of interest" description="Disordered" evidence="1">
    <location>
        <begin position="2205"/>
        <end position="2239"/>
    </location>
</feature>
<feature type="compositionally biased region" description="Low complexity" evidence="1">
    <location>
        <begin position="1907"/>
        <end position="1918"/>
    </location>
</feature>
<sequence length="2587" mass="269326">MENHASASMYIPSSKVLARLQRHAAAMGQSKSKIVSDGSSSVLSADPVTLRSTSSSTLGALHDTAPMDTLAALSDSPTKTTEAATLVEKCAAVLKSSGAGGSCTSAHGASSGASSLASHDHPIGASPPSESATSGAALVVHNAAPDAATPPSLAPSATPPNTFKSPAASRAFSPQIPGSNTSSGRATVGAPTSAEACGAASRVLSAPGAILSSPVLPPSASLPPSSAWLLPQEDVTYIFSSLTWNVELLRLLLPHAPCPLRLPDAESPAEVPPSIDRERAAAAVKAPTATPATPTSRSSDMNEEEVDAEAQQEGLSVKFLDKNKTEGAAAAVGASSTGTLQPAQADQRSDASNIMPKMEASAGDQQAKERTRQSTAATATGVAPDPRSPPPTLARVTNVMVVGTSAALSTVPLTWSQYLFRGAGGGVRAVAGAQRGGAAPVQGASSTLPHSQSDGALAREPKTTAGSPAGLTAAPQSSVSSSIFHAQYLPSLEEFQRKLEEHKHRQHLRQQQQQQPPTLSATRLQQHLQQQQQQQPSQSRHRCRRAATNKTFFYSPTPSVISLATTAATTTVNANPEHEYSEEEQQQQRQLSYSGATATSPRSPPVLTAARGNSAAAFSGVWSLSSSPPSPPSSSPASQTRRHIHQSHHLLDGNRIPLRRCTSSTSSLDHLGGDDEEAEPGVGATAVISQMLYSTPHSSRPSPSQPPHPSVMMRRAADRLCASIMHSSARTKSPLLLLRTHDVGTNRGSRASSGAAAREDGGGNERGEEDEEWTSSRHGTSGSGGGVWPSSSCPASPTVSISAMSFSRVWSRTVSGRATPRTTLATGVGSGCSYASPYSTTKGGRNARRRRKAMCTRRRRTMRVYMPSITEGPKAASLYTAPTAEAQELLLLLQHRAASSSLTSGVTGRSMGGHGASTTSTVFSMPSTPRTYSMVAGARVPALPAATTSTTPSVLQPSGVAAHPRPSTFVEAARARCGSGSGSSNGTSAGVVASRQQQQQQRSLASSSVTPSMAPRSPGEAERTPHLLTPSHSRCALTPPAPALIAGTSFTRLPSPQAIVSEADSSTVRAADGSPASAVQEQHPHPPRPTPLLSAPRAFHCSLSPLVLGAGSEEVHPFGGSAASSPQSHEAATDSSSASWSGVVPAPPPEAAAVPTSRSFTPAGSSGGGEAGDVGNQAGVAGRADVPRDIRTDRSAEAHHLQSSTPVSSAGPATPVELPQWVRERPLSALYYQPWGLELLARYEAARHDQQLMRARIARRVRPGVGSNTTAATSAVSEVGVSGNENKPPSSAASMHNSSVTSLSSMSSPSAPISSSYMTSTTAATTAAQHAPVLSRSSLGTSRGGCAHTVIATGAGGPSPTPSPSTPSISWAAALRQPQRTYLTCSSNNSSGGGFGLTTATTEASKITATTTMNNCTTTTTTTTATAAVTLLQQHPLRRPPAVVPEWPPELSAAEERDAWEEAYYFGRVAAPSSPSPPQSQPQRHQLPASHSTTKLLSRMLQDTKLGQAEGENASTTADLAGCIAGSSGQVGGRVSSSRVPSTAAASAAVLMRQQWWLNKEIQPPTLYLSRQRRTSRRRSRAAYPSDTFRSSAARRAGATSAAAELFHKRKDAHLRATIDATAVAPTCVEAVGEAAPVSNAAVDPPAGSSSTFTSSAARGDLTLYNDSYPRKKAAQLFYPVASLHSGGTPPLPPAPPHFFDSDHRTLSQGAGTSRAAAALLPVSALGDTDAIERGGDIADAQQQQEVEEEEGIEVGSSAAGGQITIEASAALQKGNAVEQVVENDGAELDAAGIGFGWRPPNRLSTDDPHRTGSDLVSGVESDAAASRPRDDVDVIFFLQKFIRAALIVFIVQVRLRQLQKQRERELQADSLHSATCPAGAYQLDPQAQGQWMRLKGRHGGHPSRGKPPAAAAAAEGSEEGGLSKLERCALSFVRRYMADYRHMITAYVMRDDREVARRSAQAIFSPPRSAASALSMLLSSADTLTGTTPGATDRTFSPTPDPLFQQDVLARCLNAARVTTAYEEAVRAATCDLPCSADENPPATPLDDVESLRTAQVYISGKDAAWQPLLMELLQVSRIVQCYSDGPAVTAPAASVTTPQQLLLENLEKFLAQSTLPLLRHAGPDPAVTAQALATTLARPAAASTGTITAASSSLASDMRTTTTPSLTPVQEAAAALMVEESDAFRNYLLSGYLRNKAAGDSTASAATTETTTLRHSQSAPTLSARATQPRQQPLLSSAAAMPSCPVTCAMSQQPESPSPLFSTRSLLQPLVWYPYAHMPGTANPYAEGTDPSTTHITPAQAATASSMTLYVTMLPLSGKLLWRWVVPAEDTDNFNLSVFFQSSLFSFMQGGPLPMPSAAPAPGEWTAAATAAAAAVGAAGFVPTPMTVFTAPPPSPHPSLTWPPALAARIDAQLRSDAFISAWGEVPPPCMCGAAATVDGTSHRLCAGGWGELPEVTLVHCSAGMHRSCGILIAFLLWLLYQCRQVLRTEQTLALHPLSGTRAPAHPLHAGAEAADDAALKALLLDGRDALAPAEASAADMDASWMTSCLLQRAIRHVHQQRSIAVPIRTVQCLLQSFANELQLT</sequence>
<evidence type="ECO:0000256" key="1">
    <source>
        <dbReference type="SAM" id="MobiDB-lite"/>
    </source>
</evidence>
<feature type="region of interest" description="Disordered" evidence="1">
    <location>
        <begin position="330"/>
        <end position="349"/>
    </location>
</feature>
<feature type="compositionally biased region" description="Basic residues" evidence="1">
    <location>
        <begin position="1895"/>
        <end position="1905"/>
    </location>
</feature>
<feature type="compositionally biased region" description="Polar residues" evidence="1">
    <location>
        <begin position="2215"/>
        <end position="2237"/>
    </location>
</feature>
<feature type="region of interest" description="Disordered" evidence="1">
    <location>
        <begin position="744"/>
        <end position="794"/>
    </location>
</feature>
<feature type="region of interest" description="Disordered" evidence="1">
    <location>
        <begin position="574"/>
        <end position="608"/>
    </location>
</feature>
<feature type="region of interest" description="Disordered" evidence="1">
    <location>
        <begin position="1063"/>
        <end position="1096"/>
    </location>
</feature>
<feature type="region of interest" description="Disordered" evidence="1">
    <location>
        <begin position="973"/>
        <end position="1040"/>
    </location>
</feature>
<feature type="compositionally biased region" description="Low complexity" evidence="1">
    <location>
        <begin position="281"/>
        <end position="295"/>
    </location>
</feature>
<feature type="region of interest" description="Disordered" evidence="1">
    <location>
        <begin position="1117"/>
        <end position="1185"/>
    </location>
</feature>
<feature type="region of interest" description="Disordered" evidence="1">
    <location>
        <begin position="358"/>
        <end position="393"/>
    </location>
</feature>
<feature type="compositionally biased region" description="Low complexity" evidence="1">
    <location>
        <begin position="146"/>
        <end position="160"/>
    </location>
</feature>
<dbReference type="Gene3D" id="3.90.190.10">
    <property type="entry name" value="Protein tyrosine phosphatase superfamily"/>
    <property type="match status" value="1"/>
</dbReference>
<dbReference type="SUPFAM" id="SSF52799">
    <property type="entry name" value="(Phosphotyrosine protein) phosphatases II"/>
    <property type="match status" value="1"/>
</dbReference>
<dbReference type="PANTHER" id="PTHR48125">
    <property type="entry name" value="LP07818P1"/>
    <property type="match status" value="1"/>
</dbReference>
<feature type="region of interest" description="Disordered" evidence="1">
    <location>
        <begin position="264"/>
        <end position="311"/>
    </location>
</feature>
<evidence type="ECO:0000313" key="2">
    <source>
        <dbReference type="EMBL" id="CCM12643.1"/>
    </source>
</evidence>
<feature type="compositionally biased region" description="Polar residues" evidence="1">
    <location>
        <begin position="176"/>
        <end position="185"/>
    </location>
</feature>
<feature type="compositionally biased region" description="Polar residues" evidence="1">
    <location>
        <begin position="1122"/>
        <end position="1140"/>
    </location>
</feature>
<dbReference type="InterPro" id="IPR029021">
    <property type="entry name" value="Prot-tyrosine_phosphatase-like"/>
</dbReference>
<gene>
    <name evidence="2" type="primary">LgM4147LRVhigh.03.00090.00270</name>
    <name evidence="2" type="ORF">BN36_0301640</name>
</gene>
<feature type="compositionally biased region" description="Acidic residues" evidence="1">
    <location>
        <begin position="301"/>
        <end position="310"/>
    </location>
</feature>
<feature type="compositionally biased region" description="Polar residues" evidence="1">
    <location>
        <begin position="1266"/>
        <end position="1276"/>
    </location>
</feature>
<dbReference type="EMBL" id="CALQ01000073">
    <property type="protein sequence ID" value="CCM12643.1"/>
    <property type="molecule type" value="Genomic_DNA"/>
</dbReference>
<feature type="region of interest" description="Disordered" evidence="1">
    <location>
        <begin position="1349"/>
        <end position="1368"/>
    </location>
</feature>
<feature type="region of interest" description="Disordered" evidence="1">
    <location>
        <begin position="438"/>
        <end position="477"/>
    </location>
</feature>
<accession>A0A1E1INI3</accession>
<feature type="compositionally biased region" description="Polar residues" evidence="1">
    <location>
        <begin position="1283"/>
        <end position="1293"/>
    </location>
</feature>
<feature type="compositionally biased region" description="Low complexity" evidence="1">
    <location>
        <begin position="102"/>
        <end position="117"/>
    </location>
</feature>
<feature type="compositionally biased region" description="Polar residues" evidence="1">
    <location>
        <begin position="591"/>
        <end position="601"/>
    </location>
</feature>
<name>A0A1E1INI3_LEIGU</name>
<feature type="compositionally biased region" description="Basic residues" evidence="1">
    <location>
        <begin position="1571"/>
        <end position="1581"/>
    </location>
</feature>
<feature type="compositionally biased region" description="Low complexity" evidence="1">
    <location>
        <begin position="523"/>
        <end position="538"/>
    </location>
</feature>
<feature type="region of interest" description="Disordered" evidence="1">
    <location>
        <begin position="903"/>
        <end position="924"/>
    </location>
</feature>
<feature type="compositionally biased region" description="Low complexity" evidence="1">
    <location>
        <begin position="1294"/>
        <end position="1316"/>
    </location>
</feature>
<reference evidence="2" key="1">
    <citation type="submission" date="2012-08" db="EMBL/GenBank/DDBJ databases">
        <title>Comparative genomics of metastatic and non-metastatic Leishmania guyanensis provides insights into polygenic factors involved in Leishmania RNA virus infection.</title>
        <authorList>
            <person name="Smith D."/>
            <person name="Hertz-Fowler C."/>
            <person name="Martin R."/>
            <person name="Dickens N."/>
            <person name="Fasel N."/>
            <person name="Falquet L."/>
            <person name="Beverley S."/>
            <person name="Zangger H."/>
            <person name="Calderon-Copete S."/>
            <person name="Mottram J."/>
            <person name="Xenarios I."/>
        </authorList>
    </citation>
    <scope>NUCLEOTIDE SEQUENCE</scope>
    <source>
        <strain evidence="2">MHOM/BR/75/M4147/SSU:IR2SAT-LUC</strain>
    </source>
</reference>
<feature type="compositionally biased region" description="Low complexity" evidence="1">
    <location>
        <begin position="747"/>
        <end position="756"/>
    </location>
</feature>
<feature type="region of interest" description="Disordered" evidence="1">
    <location>
        <begin position="501"/>
        <end position="544"/>
    </location>
</feature>
<feature type="region of interest" description="Disordered" evidence="1">
    <location>
        <begin position="1569"/>
        <end position="1590"/>
    </location>
</feature>
<proteinExistence type="predicted"/>
<feature type="region of interest" description="Disordered" evidence="1">
    <location>
        <begin position="101"/>
        <end position="134"/>
    </location>
</feature>
<organism evidence="2">
    <name type="scientific">Leishmania guyanensis</name>
    <dbReference type="NCBI Taxonomy" id="5670"/>
    <lineage>
        <taxon>Eukaryota</taxon>
        <taxon>Discoba</taxon>
        <taxon>Euglenozoa</taxon>
        <taxon>Kinetoplastea</taxon>
        <taxon>Metakinetoplastina</taxon>
        <taxon>Trypanosomatida</taxon>
        <taxon>Trypanosomatidae</taxon>
        <taxon>Leishmaniinae</taxon>
        <taxon>Leishmania</taxon>
        <taxon>Leishmania guyanensis species complex</taxon>
    </lineage>
</organism>
<feature type="compositionally biased region" description="Basic and acidic residues" evidence="1">
    <location>
        <begin position="757"/>
        <end position="766"/>
    </location>
</feature>